<feature type="domain" description="Histone deacetylase" evidence="3">
    <location>
        <begin position="19"/>
        <end position="282"/>
    </location>
</feature>
<dbReference type="InterPro" id="IPR023696">
    <property type="entry name" value="Ureohydrolase_dom_sf"/>
</dbReference>
<dbReference type="AlphaFoldDB" id="A0A931I173"/>
<evidence type="ECO:0000256" key="2">
    <source>
        <dbReference type="ARBA" id="ARBA00022801"/>
    </source>
</evidence>
<evidence type="ECO:0000313" key="4">
    <source>
        <dbReference type="EMBL" id="MBH0237408.1"/>
    </source>
</evidence>
<dbReference type="GO" id="GO:0040029">
    <property type="term" value="P:epigenetic regulation of gene expression"/>
    <property type="evidence" value="ECO:0007669"/>
    <property type="project" value="TreeGrafter"/>
</dbReference>
<name>A0A931I173_9HYPH</name>
<dbReference type="Gene3D" id="3.40.800.20">
    <property type="entry name" value="Histone deacetylase domain"/>
    <property type="match status" value="1"/>
</dbReference>
<dbReference type="RefSeq" id="WP_197310504.1">
    <property type="nucleotide sequence ID" value="NZ_JADZLT010000043.1"/>
</dbReference>
<dbReference type="PRINTS" id="PR01270">
    <property type="entry name" value="HDASUPER"/>
</dbReference>
<dbReference type="PANTHER" id="PTHR10625">
    <property type="entry name" value="HISTONE DEACETYLASE HDAC1-RELATED"/>
    <property type="match status" value="1"/>
</dbReference>
<dbReference type="Pfam" id="PF00850">
    <property type="entry name" value="Hist_deacetyl"/>
    <property type="match status" value="1"/>
</dbReference>
<dbReference type="CDD" id="cd09993">
    <property type="entry name" value="HDAC_classIV"/>
    <property type="match status" value="1"/>
</dbReference>
<proteinExistence type="inferred from homology"/>
<dbReference type="InterPro" id="IPR044150">
    <property type="entry name" value="HDAC_classIV"/>
</dbReference>
<sequence length="300" mass="31763">MSLAIVHHPDYQAELDPGHRFPMQKYGRLAAVLAEEGVVGPEGFRVPLPAPAAWLELAHDRAYVDQALAAAVPAAMEREIGLPVTASVARRAQASAGGTVLAARLALERGLAVNTAGGSHHARGSGGAGFCVFNDVAVAIRVLQAEGLIRRALVVDCDVHQGDGTAAIFAGDASVFTLSLHGERNYPVRKVASSLDVGFDDGLEDAPYLAALEQALGQALARFSPDLVFYNAGVDPHRDDRLGRLALSDDGLAARERLVMETIRRRRLPLAGVIGGGYDADVDRLARRHAILHRTAKALA</sequence>
<comment type="similarity">
    <text evidence="1">Belongs to the histone deacetylase family.</text>
</comment>
<dbReference type="InterPro" id="IPR023801">
    <property type="entry name" value="His_deacetylse_dom"/>
</dbReference>
<protein>
    <submittedName>
        <fullName evidence="4">Histone deacetylase</fullName>
    </submittedName>
</protein>
<dbReference type="InterPro" id="IPR000286">
    <property type="entry name" value="HDACs"/>
</dbReference>
<accession>A0A931I173</accession>
<dbReference type="SUPFAM" id="SSF52768">
    <property type="entry name" value="Arginase/deacetylase"/>
    <property type="match status" value="1"/>
</dbReference>
<reference evidence="4" key="1">
    <citation type="submission" date="2020-12" db="EMBL/GenBank/DDBJ databases">
        <title>Methylobrevis albus sp. nov., isolated from fresh water lack sediment.</title>
        <authorList>
            <person name="Zou Q."/>
        </authorList>
    </citation>
    <scope>NUCLEOTIDE SEQUENCE</scope>
    <source>
        <strain evidence="4">L22</strain>
    </source>
</reference>
<gene>
    <name evidence="4" type="ORF">I5731_06205</name>
</gene>
<dbReference type="PANTHER" id="PTHR10625:SF32">
    <property type="entry name" value="HISTONE DEACETYLASE"/>
    <property type="match status" value="1"/>
</dbReference>
<dbReference type="InterPro" id="IPR037138">
    <property type="entry name" value="His_deacetylse_dom_sf"/>
</dbReference>
<keyword evidence="5" id="KW-1185">Reference proteome</keyword>
<evidence type="ECO:0000313" key="5">
    <source>
        <dbReference type="Proteomes" id="UP000631694"/>
    </source>
</evidence>
<evidence type="ECO:0000256" key="1">
    <source>
        <dbReference type="ARBA" id="ARBA00005947"/>
    </source>
</evidence>
<comment type="caution">
    <text evidence="4">The sequence shown here is derived from an EMBL/GenBank/DDBJ whole genome shotgun (WGS) entry which is preliminary data.</text>
</comment>
<dbReference type="GO" id="GO:0016787">
    <property type="term" value="F:hydrolase activity"/>
    <property type="evidence" value="ECO:0007669"/>
    <property type="project" value="UniProtKB-KW"/>
</dbReference>
<organism evidence="4 5">
    <name type="scientific">Methylobrevis albus</name>
    <dbReference type="NCBI Taxonomy" id="2793297"/>
    <lineage>
        <taxon>Bacteria</taxon>
        <taxon>Pseudomonadati</taxon>
        <taxon>Pseudomonadota</taxon>
        <taxon>Alphaproteobacteria</taxon>
        <taxon>Hyphomicrobiales</taxon>
        <taxon>Pleomorphomonadaceae</taxon>
        <taxon>Methylobrevis</taxon>
    </lineage>
</organism>
<dbReference type="EMBL" id="JADZLT010000043">
    <property type="protein sequence ID" value="MBH0237408.1"/>
    <property type="molecule type" value="Genomic_DNA"/>
</dbReference>
<dbReference type="Proteomes" id="UP000631694">
    <property type="component" value="Unassembled WGS sequence"/>
</dbReference>
<dbReference type="GO" id="GO:0004407">
    <property type="term" value="F:histone deacetylase activity"/>
    <property type="evidence" value="ECO:0007669"/>
    <property type="project" value="InterPro"/>
</dbReference>
<keyword evidence="2" id="KW-0378">Hydrolase</keyword>
<evidence type="ECO:0000259" key="3">
    <source>
        <dbReference type="Pfam" id="PF00850"/>
    </source>
</evidence>